<gene>
    <name evidence="2" type="ORF">RCC_05398</name>
</gene>
<name>A0A2D3V4D1_9PEZI</name>
<dbReference type="GeneID" id="35600560"/>
<reference evidence="2 3" key="1">
    <citation type="submission" date="2016-03" db="EMBL/GenBank/DDBJ databases">
        <authorList>
            <person name="Ploux O."/>
        </authorList>
    </citation>
    <scope>NUCLEOTIDE SEQUENCE [LARGE SCALE GENOMIC DNA]</scope>
    <source>
        <strain evidence="2 3">URUG2</strain>
    </source>
</reference>
<dbReference type="RefSeq" id="XP_023626437.1">
    <property type="nucleotide sequence ID" value="XM_023770669.1"/>
</dbReference>
<dbReference type="Proteomes" id="UP000225277">
    <property type="component" value="Unassembled WGS sequence"/>
</dbReference>
<dbReference type="EMBL" id="FJUY01000007">
    <property type="protein sequence ID" value="CZT19547.1"/>
    <property type="molecule type" value="Genomic_DNA"/>
</dbReference>
<organism evidence="2 3">
    <name type="scientific">Ramularia collo-cygni</name>
    <dbReference type="NCBI Taxonomy" id="112498"/>
    <lineage>
        <taxon>Eukaryota</taxon>
        <taxon>Fungi</taxon>
        <taxon>Dikarya</taxon>
        <taxon>Ascomycota</taxon>
        <taxon>Pezizomycotina</taxon>
        <taxon>Dothideomycetes</taxon>
        <taxon>Dothideomycetidae</taxon>
        <taxon>Mycosphaerellales</taxon>
        <taxon>Mycosphaerellaceae</taxon>
        <taxon>Ramularia</taxon>
    </lineage>
</organism>
<feature type="compositionally biased region" description="Low complexity" evidence="1">
    <location>
        <begin position="16"/>
        <end position="36"/>
    </location>
</feature>
<proteinExistence type="predicted"/>
<dbReference type="OrthoDB" id="62952at2759"/>
<sequence length="323" mass="34948">MAPKAAVKPGGVKTEPSTPKSKPKASAADTPKKAPSTTPRKPKLAAPPRDYKILAADGDTSVITVKYEGSQQALALPSGGHSLNLELGAANAFTVVKSTVLTEGPYQGYQAIILRPAKPFKFMDLPIAVRNTVYRMYFAPKGLTEETTAIVLDGKRATDKVPYSKSFADGSKQRVGLLAVSKMVNAEAAAILYNHPLRFESTTVLGEFLVEYRSTRSKICNVEVKNYKKGARMALILLAEAPNIRRLRLEGGVSTETDPRKAAKALYMEAAQLLEAIGKQKQAKDAGVEVLEFGKEALTIKGGGNYNTDMRKEFIESLKKLCN</sequence>
<dbReference type="AlphaFoldDB" id="A0A2D3V4D1"/>
<evidence type="ECO:0000256" key="1">
    <source>
        <dbReference type="SAM" id="MobiDB-lite"/>
    </source>
</evidence>
<evidence type="ECO:0000313" key="2">
    <source>
        <dbReference type="EMBL" id="CZT19547.1"/>
    </source>
</evidence>
<evidence type="ECO:0000313" key="3">
    <source>
        <dbReference type="Proteomes" id="UP000225277"/>
    </source>
</evidence>
<feature type="region of interest" description="Disordered" evidence="1">
    <location>
        <begin position="1"/>
        <end position="49"/>
    </location>
</feature>
<accession>A0A2D3V4D1</accession>
<protein>
    <submittedName>
        <fullName evidence="2">Uncharacterized protein</fullName>
    </submittedName>
</protein>
<keyword evidence="3" id="KW-1185">Reference proteome</keyword>